<dbReference type="STRING" id="3088.A0A383VDM2"/>
<keyword evidence="1" id="KW-0479">Metal-binding</keyword>
<dbReference type="InterPro" id="IPR013083">
    <property type="entry name" value="Znf_RING/FYVE/PHD"/>
</dbReference>
<feature type="transmembrane region" description="Helical" evidence="3">
    <location>
        <begin position="362"/>
        <end position="378"/>
    </location>
</feature>
<gene>
    <name evidence="5" type="ORF">BQ4739_LOCUS4211</name>
</gene>
<keyword evidence="3" id="KW-0472">Membrane</keyword>
<feature type="region of interest" description="Disordered" evidence="2">
    <location>
        <begin position="794"/>
        <end position="813"/>
    </location>
</feature>
<protein>
    <recommendedName>
        <fullName evidence="4">RING-type domain-containing protein</fullName>
    </recommendedName>
</protein>
<feature type="compositionally biased region" description="Low complexity" evidence="2">
    <location>
        <begin position="772"/>
        <end position="785"/>
    </location>
</feature>
<organism evidence="5 6">
    <name type="scientific">Tetradesmus obliquus</name>
    <name type="common">Green alga</name>
    <name type="synonym">Acutodesmus obliquus</name>
    <dbReference type="NCBI Taxonomy" id="3088"/>
    <lineage>
        <taxon>Eukaryota</taxon>
        <taxon>Viridiplantae</taxon>
        <taxon>Chlorophyta</taxon>
        <taxon>core chlorophytes</taxon>
        <taxon>Chlorophyceae</taxon>
        <taxon>CS clade</taxon>
        <taxon>Sphaeropleales</taxon>
        <taxon>Scenedesmaceae</taxon>
        <taxon>Tetradesmus</taxon>
    </lineage>
</organism>
<accession>A0A383VDM2</accession>
<evidence type="ECO:0000256" key="1">
    <source>
        <dbReference type="PROSITE-ProRule" id="PRU00175"/>
    </source>
</evidence>
<reference evidence="5 6" key="1">
    <citation type="submission" date="2016-10" db="EMBL/GenBank/DDBJ databases">
        <authorList>
            <person name="Cai Z."/>
        </authorList>
    </citation>
    <scope>NUCLEOTIDE SEQUENCE [LARGE SCALE GENOMIC DNA]</scope>
</reference>
<dbReference type="Proteomes" id="UP000256970">
    <property type="component" value="Unassembled WGS sequence"/>
</dbReference>
<evidence type="ECO:0000256" key="2">
    <source>
        <dbReference type="SAM" id="MobiDB-lite"/>
    </source>
</evidence>
<keyword evidence="6" id="KW-1185">Reference proteome</keyword>
<evidence type="ECO:0000256" key="3">
    <source>
        <dbReference type="SAM" id="Phobius"/>
    </source>
</evidence>
<dbReference type="PROSITE" id="PS50089">
    <property type="entry name" value="ZF_RING_2"/>
    <property type="match status" value="1"/>
</dbReference>
<dbReference type="SUPFAM" id="SSF57850">
    <property type="entry name" value="RING/U-box"/>
    <property type="match status" value="1"/>
</dbReference>
<evidence type="ECO:0000313" key="5">
    <source>
        <dbReference type="EMBL" id="SZX63658.1"/>
    </source>
</evidence>
<dbReference type="InterPro" id="IPR001841">
    <property type="entry name" value="Znf_RING"/>
</dbReference>
<dbReference type="Gene3D" id="3.30.40.10">
    <property type="entry name" value="Zinc/RING finger domain, C3HC4 (zinc finger)"/>
    <property type="match status" value="1"/>
</dbReference>
<feature type="region of interest" description="Disordered" evidence="2">
    <location>
        <begin position="879"/>
        <end position="901"/>
    </location>
</feature>
<evidence type="ECO:0000259" key="4">
    <source>
        <dbReference type="PROSITE" id="PS50089"/>
    </source>
</evidence>
<feature type="transmembrane region" description="Helical" evidence="3">
    <location>
        <begin position="186"/>
        <end position="208"/>
    </location>
</feature>
<name>A0A383VDM2_TETOB</name>
<keyword evidence="1" id="KW-0863">Zinc-finger</keyword>
<dbReference type="AlphaFoldDB" id="A0A383VDM2"/>
<keyword evidence="1" id="KW-0862">Zinc</keyword>
<keyword evidence="3" id="KW-0812">Transmembrane</keyword>
<feature type="transmembrane region" description="Helical" evidence="3">
    <location>
        <begin position="399"/>
        <end position="426"/>
    </location>
</feature>
<dbReference type="GO" id="GO:0008270">
    <property type="term" value="F:zinc ion binding"/>
    <property type="evidence" value="ECO:0007669"/>
    <property type="project" value="UniProtKB-KW"/>
</dbReference>
<sequence length="961" mass="103340">MLCFLAFDSSFRSWGDVYFFCGPQMQYCTCGFRWNLAGWSKAFILWNFVLSAALGVQRLIIQLGLCGLLPGEEVVTRESFISICWRLIPYWLNNWEQQWGAECSSMMFELPHFAVELVIILPCVQILCSRMKVLAMPSVNAALPPRRDGRPQLVREEYVPNVLRGCWERQPAQRHIWQRIRANRRIIAFSCLLCGMALANALLIPLHLEARILQHPDTALMAAAGRVPADWRDAGSLRELQQGLRNGSVTLGEELEVQQAAAGLAGSGGSNSTASKHVAAAAAELGSWGTDKVWAADAVGRLVERVALYQGEACGCPDVERLRRNLLKHHGEIARMQEPQHRATIPLVEMALALMRLSTEKFFVLLSLYVAFLLFRVPPRAAAALVALNARASSAFARLILYSFPAVCWVYGAGFTFSTFVSVVFWGGPIMQAYDLLRTSVRSVSIKALRPATAAEIERMHGDCAICWCEMTVAPSRGGAAGSSSSSSGSSAAASTAAGAAALGNLSASAAAGQDAAAGAAVAAEDLADTYPAAVPGQDAEQQHAADMARAGSAGVEQLQAGSAAALLGYTLPCSHAYHPQCLNQWLQQCHSSGATASCPMCQTPLQLSVQWNLLPWRWRRQPALAAPGGAAAAGLGAALGAAAAAGAGGVAAGDAANNYLLLHQPRLALLLADMPQILAPEAVQILAEVQDLRQQRQQLVGELQLRQQQLQELAGQQQRIELELEQQRRQLLQELQLLRRARDRQRQMRRLLEQQQQQQQQTTQHIRQTVAGSSSSDQAGHAAAADVPVDPHAGAAAAQAAGGDAAEWEQQQDAADWDAGEGMNLERFRQLESMLDAFISEQMQAAGRAAAAAAAAASRHEAASPRRVSKWGLRAHKRQRQLEGAAEHQQRQEPATLSAAGTSAAAAAAGIAAAGLQPHVIAAEEPQQQGIDAYPGEQLILAHASSSQLRLRKSVHHQQE</sequence>
<feature type="region of interest" description="Disordered" evidence="2">
    <location>
        <begin position="749"/>
        <end position="785"/>
    </location>
</feature>
<feature type="domain" description="RING-type" evidence="4">
    <location>
        <begin position="572"/>
        <end position="603"/>
    </location>
</feature>
<evidence type="ECO:0000313" key="6">
    <source>
        <dbReference type="Proteomes" id="UP000256970"/>
    </source>
</evidence>
<dbReference type="EMBL" id="FNXT01000336">
    <property type="protein sequence ID" value="SZX63658.1"/>
    <property type="molecule type" value="Genomic_DNA"/>
</dbReference>
<proteinExistence type="predicted"/>
<keyword evidence="3" id="KW-1133">Transmembrane helix</keyword>